<comment type="similarity">
    <text evidence="1">Belongs to the LysR transcriptional regulatory family.</text>
</comment>
<accession>A0A443JHQ5</accession>
<dbReference type="InterPro" id="IPR036388">
    <property type="entry name" value="WH-like_DNA-bd_sf"/>
</dbReference>
<evidence type="ECO:0000256" key="3">
    <source>
        <dbReference type="ARBA" id="ARBA00023125"/>
    </source>
</evidence>
<protein>
    <submittedName>
        <fullName evidence="7">LysR family transcriptional regulator</fullName>
    </submittedName>
</protein>
<dbReference type="PANTHER" id="PTHR30579:SF7">
    <property type="entry name" value="HTH-TYPE TRANSCRIPTIONAL REGULATOR LRHA-RELATED"/>
    <property type="match status" value="1"/>
</dbReference>
<evidence type="ECO:0000313" key="8">
    <source>
        <dbReference type="Proteomes" id="UP000284476"/>
    </source>
</evidence>
<organism evidence="7 8">
    <name type="scientific">Paenirhodobacter populi</name>
    <dbReference type="NCBI Taxonomy" id="2306993"/>
    <lineage>
        <taxon>Bacteria</taxon>
        <taxon>Pseudomonadati</taxon>
        <taxon>Pseudomonadota</taxon>
        <taxon>Alphaproteobacteria</taxon>
        <taxon>Rhodobacterales</taxon>
        <taxon>Rhodobacter group</taxon>
        <taxon>Paenirhodobacter</taxon>
    </lineage>
</organism>
<dbReference type="InterPro" id="IPR005119">
    <property type="entry name" value="LysR_subst-bd"/>
</dbReference>
<dbReference type="Pfam" id="PF03466">
    <property type="entry name" value="LysR_substrate"/>
    <property type="match status" value="1"/>
</dbReference>
<evidence type="ECO:0000256" key="2">
    <source>
        <dbReference type="ARBA" id="ARBA00023015"/>
    </source>
</evidence>
<keyword evidence="2" id="KW-0805">Transcription regulation</keyword>
<dbReference type="InterPro" id="IPR050176">
    <property type="entry name" value="LTTR"/>
</dbReference>
<evidence type="ECO:0000256" key="1">
    <source>
        <dbReference type="ARBA" id="ARBA00009437"/>
    </source>
</evidence>
<dbReference type="FunFam" id="1.10.10.10:FF:000001">
    <property type="entry name" value="LysR family transcriptional regulator"/>
    <property type="match status" value="1"/>
</dbReference>
<sequence length="303" mass="32446">MPRTLDLTALRAVVTVAESGSVTRAAQILNLTQSAVSMQIRRLEESLGQPLFNRAQRRMELSVQGERIVDYGRRMLRLNDEALCSIGAAEGLQDLRLGVPHDIVSPQIPAILRLMTLGWPRLRIVLTVANSVALLEGFADGSLDMILTTEQRPGPQGVALGLRRLVWLGAPGTVVRPDRPLRIALGKTCAFRAVAFEALEAAGIIAENALDGDSDAVIDATVAAGMAVTTRLEGTGIAGCEELGPASGLPDLGHSVICFYDRTSMTGEAIEALRAEIRRAYATPDPQPRPEAPARRVPAYSPD</sequence>
<feature type="domain" description="HTH lysR-type" evidence="6">
    <location>
        <begin position="5"/>
        <end position="62"/>
    </location>
</feature>
<evidence type="ECO:0000259" key="6">
    <source>
        <dbReference type="PROSITE" id="PS50931"/>
    </source>
</evidence>
<feature type="region of interest" description="Disordered" evidence="5">
    <location>
        <begin position="281"/>
        <end position="303"/>
    </location>
</feature>
<evidence type="ECO:0000313" key="7">
    <source>
        <dbReference type="EMBL" id="RWR20109.1"/>
    </source>
</evidence>
<dbReference type="RefSeq" id="WP_128209027.1">
    <property type="nucleotide sequence ID" value="NZ_JBHRSO010000030.1"/>
</dbReference>
<keyword evidence="3" id="KW-0238">DNA-binding</keyword>
<dbReference type="InterPro" id="IPR000847">
    <property type="entry name" value="LysR_HTH_N"/>
</dbReference>
<dbReference type="Gene3D" id="3.40.190.10">
    <property type="entry name" value="Periplasmic binding protein-like II"/>
    <property type="match status" value="2"/>
</dbReference>
<dbReference type="PROSITE" id="PS50931">
    <property type="entry name" value="HTH_LYSR"/>
    <property type="match status" value="1"/>
</dbReference>
<dbReference type="Pfam" id="PF00126">
    <property type="entry name" value="HTH_1"/>
    <property type="match status" value="1"/>
</dbReference>
<dbReference type="GO" id="GO:0003700">
    <property type="term" value="F:DNA-binding transcription factor activity"/>
    <property type="evidence" value="ECO:0007669"/>
    <property type="project" value="InterPro"/>
</dbReference>
<evidence type="ECO:0000256" key="4">
    <source>
        <dbReference type="ARBA" id="ARBA00023163"/>
    </source>
</evidence>
<dbReference type="GO" id="GO:0003677">
    <property type="term" value="F:DNA binding"/>
    <property type="evidence" value="ECO:0007669"/>
    <property type="project" value="UniProtKB-KW"/>
</dbReference>
<name>A0A443JHQ5_9RHOB</name>
<gene>
    <name evidence="7" type="ORF">D2T30_11755</name>
</gene>
<reference evidence="7 8" key="1">
    <citation type="submission" date="2019-01" db="EMBL/GenBank/DDBJ databases">
        <title>Sinorhodobacter populi sp. nov. isolated from the symptomatic bark tissue of Populus euramericana canker.</title>
        <authorList>
            <person name="Xu G."/>
        </authorList>
    </citation>
    <scope>NUCLEOTIDE SEQUENCE [LARGE SCALE GENOMIC DNA]</scope>
    <source>
        <strain evidence="7 8">SK2B-1</strain>
    </source>
</reference>
<dbReference type="SUPFAM" id="SSF53850">
    <property type="entry name" value="Periplasmic binding protein-like II"/>
    <property type="match status" value="1"/>
</dbReference>
<proteinExistence type="inferred from homology"/>
<comment type="caution">
    <text evidence="7">The sequence shown here is derived from an EMBL/GenBank/DDBJ whole genome shotgun (WGS) entry which is preliminary data.</text>
</comment>
<evidence type="ECO:0000256" key="5">
    <source>
        <dbReference type="SAM" id="MobiDB-lite"/>
    </source>
</evidence>
<dbReference type="PRINTS" id="PR00039">
    <property type="entry name" value="HTHLYSR"/>
</dbReference>
<dbReference type="Proteomes" id="UP000284476">
    <property type="component" value="Unassembled WGS sequence"/>
</dbReference>
<dbReference type="SUPFAM" id="SSF46785">
    <property type="entry name" value="Winged helix' DNA-binding domain"/>
    <property type="match status" value="1"/>
</dbReference>
<dbReference type="AlphaFoldDB" id="A0A443JHQ5"/>
<keyword evidence="4" id="KW-0804">Transcription</keyword>
<dbReference type="InterPro" id="IPR036390">
    <property type="entry name" value="WH_DNA-bd_sf"/>
</dbReference>
<dbReference type="EMBL" id="SAUZ01000013">
    <property type="protein sequence ID" value="RWR20109.1"/>
    <property type="molecule type" value="Genomic_DNA"/>
</dbReference>
<reference evidence="7 8" key="2">
    <citation type="submission" date="2019-01" db="EMBL/GenBank/DDBJ databases">
        <authorList>
            <person name="Li Y."/>
        </authorList>
    </citation>
    <scope>NUCLEOTIDE SEQUENCE [LARGE SCALE GENOMIC DNA]</scope>
    <source>
        <strain evidence="7 8">SK2B-1</strain>
    </source>
</reference>
<dbReference type="Gene3D" id="1.10.10.10">
    <property type="entry name" value="Winged helix-like DNA-binding domain superfamily/Winged helix DNA-binding domain"/>
    <property type="match status" value="1"/>
</dbReference>
<dbReference type="PANTHER" id="PTHR30579">
    <property type="entry name" value="TRANSCRIPTIONAL REGULATOR"/>
    <property type="match status" value="1"/>
</dbReference>